<evidence type="ECO:0000313" key="3">
    <source>
        <dbReference type="Proteomes" id="UP000811609"/>
    </source>
</evidence>
<gene>
    <name evidence="2" type="ORF">CIPAW_06G171900</name>
</gene>
<keyword evidence="3" id="KW-1185">Reference proteome</keyword>
<dbReference type="EMBL" id="CM031814">
    <property type="protein sequence ID" value="KAG6652259.1"/>
    <property type="molecule type" value="Genomic_DNA"/>
</dbReference>
<evidence type="ECO:0000256" key="1">
    <source>
        <dbReference type="SAM" id="MobiDB-lite"/>
    </source>
</evidence>
<dbReference type="EMBL" id="CM031814">
    <property type="protein sequence ID" value="KAG6652260.1"/>
    <property type="molecule type" value="Genomic_DNA"/>
</dbReference>
<evidence type="ECO:0000313" key="2">
    <source>
        <dbReference type="EMBL" id="KAG6652260.1"/>
    </source>
</evidence>
<comment type="caution">
    <text evidence="2">The sequence shown here is derived from an EMBL/GenBank/DDBJ whole genome shotgun (WGS) entry which is preliminary data.</text>
</comment>
<protein>
    <submittedName>
        <fullName evidence="2">Uncharacterized protein</fullName>
    </submittedName>
</protein>
<reference evidence="2" key="1">
    <citation type="submission" date="2020-12" db="EMBL/GenBank/DDBJ databases">
        <title>WGS assembly of Carya illinoinensis cv. Pawnee.</title>
        <authorList>
            <person name="Platts A."/>
            <person name="Shu S."/>
            <person name="Wright S."/>
            <person name="Barry K."/>
            <person name="Edger P."/>
            <person name="Pires J.C."/>
            <person name="Schmutz J."/>
        </authorList>
    </citation>
    <scope>NUCLEOTIDE SEQUENCE</scope>
    <source>
        <tissue evidence="2">Leaf</tissue>
    </source>
</reference>
<proteinExistence type="predicted"/>
<dbReference type="AlphaFoldDB" id="A0A8T1QCK7"/>
<name>A0A8T1QCK7_CARIL</name>
<dbReference type="OrthoDB" id="1104553at2759"/>
<feature type="region of interest" description="Disordered" evidence="1">
    <location>
        <begin position="91"/>
        <end position="111"/>
    </location>
</feature>
<sequence>MHMDASHSKANTWGSYSAEEPRSKTCNSSDLVRNWQKINFERNVPVLDSTADSQVVLRSPWIRHFTSSGKRRCIIMIFDSLEQNLVGSPREASDKNFAEEDQGEKLCIRHP</sequence>
<accession>A0A8T1QCK7</accession>
<organism evidence="2 3">
    <name type="scientific">Carya illinoinensis</name>
    <name type="common">Pecan</name>
    <dbReference type="NCBI Taxonomy" id="32201"/>
    <lineage>
        <taxon>Eukaryota</taxon>
        <taxon>Viridiplantae</taxon>
        <taxon>Streptophyta</taxon>
        <taxon>Embryophyta</taxon>
        <taxon>Tracheophyta</taxon>
        <taxon>Spermatophyta</taxon>
        <taxon>Magnoliopsida</taxon>
        <taxon>eudicotyledons</taxon>
        <taxon>Gunneridae</taxon>
        <taxon>Pentapetalae</taxon>
        <taxon>rosids</taxon>
        <taxon>fabids</taxon>
        <taxon>Fagales</taxon>
        <taxon>Juglandaceae</taxon>
        <taxon>Carya</taxon>
    </lineage>
</organism>
<feature type="region of interest" description="Disordered" evidence="1">
    <location>
        <begin position="1"/>
        <end position="27"/>
    </location>
</feature>
<dbReference type="Proteomes" id="UP000811609">
    <property type="component" value="Chromosome 6"/>
</dbReference>